<evidence type="ECO:0008006" key="4">
    <source>
        <dbReference type="Google" id="ProtNLM"/>
    </source>
</evidence>
<dbReference type="Proteomes" id="UP000466586">
    <property type="component" value="Unassembled WGS sequence"/>
</dbReference>
<feature type="signal peptide" evidence="1">
    <location>
        <begin position="1"/>
        <end position="19"/>
    </location>
</feature>
<accession>A0A7K1Y760</accession>
<dbReference type="Gene3D" id="3.90.930.1">
    <property type="match status" value="1"/>
</dbReference>
<organism evidence="2 3">
    <name type="scientific">Hufsiella arboris</name>
    <dbReference type="NCBI Taxonomy" id="2695275"/>
    <lineage>
        <taxon>Bacteria</taxon>
        <taxon>Pseudomonadati</taxon>
        <taxon>Bacteroidota</taxon>
        <taxon>Sphingobacteriia</taxon>
        <taxon>Sphingobacteriales</taxon>
        <taxon>Sphingobacteriaceae</taxon>
        <taxon>Hufsiella</taxon>
    </lineage>
</organism>
<comment type="caution">
    <text evidence="2">The sequence shown here is derived from an EMBL/GenBank/DDBJ whole genome shotgun (WGS) entry which is preliminary data.</text>
</comment>
<protein>
    <recommendedName>
        <fullName evidence="4">Toxin-antitoxin system YwqK family antitoxin</fullName>
    </recommendedName>
</protein>
<feature type="chain" id="PRO_5029465822" description="Toxin-antitoxin system YwqK family antitoxin" evidence="1">
    <location>
        <begin position="20"/>
        <end position="204"/>
    </location>
</feature>
<evidence type="ECO:0000256" key="1">
    <source>
        <dbReference type="SAM" id="SignalP"/>
    </source>
</evidence>
<proteinExistence type="predicted"/>
<gene>
    <name evidence="2" type="ORF">GS399_05415</name>
</gene>
<sequence length="204" mass="23145">MKRAVYCVLLAVFCGDALAQDLKNLVPHRVTVNYPEHVVTAEVNPVEHRVKTELDRFYFWYAGNSIQQTQGGFSGKLLNGKYVDIYLTKNLRESGFFKDGLKSGNWMNWYENGRLKDLVGYVGGLKEKRYFRYDTAGIMVESGVYKAGKLNGKQVVFEGGKQTITMYKAGKAQQPKVKKKNISLFNRLMKKAGSYFKKNKAQGA</sequence>
<evidence type="ECO:0000313" key="3">
    <source>
        <dbReference type="Proteomes" id="UP000466586"/>
    </source>
</evidence>
<dbReference type="EMBL" id="WVHT01000002">
    <property type="protein sequence ID" value="MXV50404.1"/>
    <property type="molecule type" value="Genomic_DNA"/>
</dbReference>
<keyword evidence="1" id="KW-0732">Signal</keyword>
<keyword evidence="3" id="KW-1185">Reference proteome</keyword>
<dbReference type="AlphaFoldDB" id="A0A7K1Y760"/>
<reference evidence="2 3" key="1">
    <citation type="submission" date="2019-11" db="EMBL/GenBank/DDBJ databases">
        <title>Pedobacter sp. HMF7647 Genome sequencing and assembly.</title>
        <authorList>
            <person name="Kang H."/>
            <person name="Kim H."/>
            <person name="Joh K."/>
        </authorList>
    </citation>
    <scope>NUCLEOTIDE SEQUENCE [LARGE SCALE GENOMIC DNA]</scope>
    <source>
        <strain evidence="2 3">HMF7647</strain>
    </source>
</reference>
<dbReference type="SUPFAM" id="SSF82185">
    <property type="entry name" value="Histone H3 K4-specific methyltransferase SET7/9 N-terminal domain"/>
    <property type="match status" value="1"/>
</dbReference>
<evidence type="ECO:0000313" key="2">
    <source>
        <dbReference type="EMBL" id="MXV50404.1"/>
    </source>
</evidence>
<name>A0A7K1Y760_9SPHI</name>
<dbReference type="RefSeq" id="WP_160843580.1">
    <property type="nucleotide sequence ID" value="NZ_WVHT01000002.1"/>
</dbReference>